<dbReference type="AlphaFoldDB" id="A0AAJ7FPR2"/>
<dbReference type="RefSeq" id="XP_015602233.1">
    <property type="nucleotide sequence ID" value="XM_015746747.2"/>
</dbReference>
<accession>A0AAJ7FPR2</accession>
<evidence type="ECO:0000313" key="2">
    <source>
        <dbReference type="RefSeq" id="XP_015602233.1"/>
    </source>
</evidence>
<dbReference type="GeneID" id="107271126"/>
<organism evidence="1 2">
    <name type="scientific">Cephus cinctus</name>
    <name type="common">Wheat stem sawfly</name>
    <dbReference type="NCBI Taxonomy" id="211228"/>
    <lineage>
        <taxon>Eukaryota</taxon>
        <taxon>Metazoa</taxon>
        <taxon>Ecdysozoa</taxon>
        <taxon>Arthropoda</taxon>
        <taxon>Hexapoda</taxon>
        <taxon>Insecta</taxon>
        <taxon>Pterygota</taxon>
        <taxon>Neoptera</taxon>
        <taxon>Endopterygota</taxon>
        <taxon>Hymenoptera</taxon>
        <taxon>Cephoidea</taxon>
        <taxon>Cephidae</taxon>
        <taxon>Cephus</taxon>
    </lineage>
</organism>
<gene>
    <name evidence="2" type="primary">LOC107271126</name>
</gene>
<dbReference type="KEGG" id="ccin:107271126"/>
<sequence length="364" mass="41596">MMDAIANRPHKMKNLQLKSSTQNGDALEKFGDQGGYFDVVVRPMLQQGHEGELCSWLKEMSLIRTVSHCPNTTCNGRNLAWNAARIIDKYNWACPECTRKQSIRESSFFLAIKCDLKMCLQVILAWCQVIPASVTANYLDLKDYVVKKVYERCAKVSEAYVVRHPEEWVLGGRNMVLIVDEFPGGCMTENYVDITVTKKRNNNCHTILCIAEANAIPPRMWLHMIQAVPEPIKSDKSHIGSSRCGMVEEALKEIIQHVMPDSYIVANSRARCCSYESLQELKQYRVISVEHLQKLDPPGKNKLLNNLETIWQTGVEVCEEIQEASHSSGQNILSTHLWRQRFGTTPSTAFQYMLNHIAEYYRFT</sequence>
<dbReference type="Proteomes" id="UP000694920">
    <property type="component" value="Unplaced"/>
</dbReference>
<protein>
    <submittedName>
        <fullName evidence="2">Uncharacterized protein LOC107271126</fullName>
    </submittedName>
</protein>
<evidence type="ECO:0000313" key="1">
    <source>
        <dbReference type="Proteomes" id="UP000694920"/>
    </source>
</evidence>
<reference evidence="2" key="1">
    <citation type="submission" date="2025-08" db="UniProtKB">
        <authorList>
            <consortium name="RefSeq"/>
        </authorList>
    </citation>
    <scope>IDENTIFICATION</scope>
</reference>
<keyword evidence="1" id="KW-1185">Reference proteome</keyword>
<name>A0AAJ7FPR2_CEPCN</name>
<proteinExistence type="predicted"/>